<feature type="compositionally biased region" description="Low complexity" evidence="1">
    <location>
        <begin position="48"/>
        <end position="68"/>
    </location>
</feature>
<evidence type="ECO:0000313" key="3">
    <source>
        <dbReference type="Proteomes" id="UP000197468"/>
    </source>
</evidence>
<dbReference type="EMBL" id="NIOF01000004">
    <property type="protein sequence ID" value="OWQ90819.1"/>
    <property type="molecule type" value="Genomic_DNA"/>
</dbReference>
<evidence type="ECO:0000313" key="2">
    <source>
        <dbReference type="EMBL" id="OWQ90819.1"/>
    </source>
</evidence>
<accession>A0A246JDY7</accession>
<protein>
    <submittedName>
        <fullName evidence="2">Uncharacterized protein</fullName>
    </submittedName>
</protein>
<dbReference type="Proteomes" id="UP000197468">
    <property type="component" value="Unassembled WGS sequence"/>
</dbReference>
<comment type="caution">
    <text evidence="2">The sequence shown here is derived from an EMBL/GenBank/DDBJ whole genome shotgun (WGS) entry which is preliminary data.</text>
</comment>
<dbReference type="RefSeq" id="WP_088385025.1">
    <property type="nucleotide sequence ID" value="NZ_NIOF01000004.1"/>
</dbReference>
<proteinExistence type="predicted"/>
<sequence length="68" mass="7487">MSIWHAEPTELTLRRLVQVGDYERRAPYSAVATVNLLGDRPGLRARVPQPRQPAADDQQPARAGAQAP</sequence>
<gene>
    <name evidence="2" type="ORF">CDN99_11670</name>
</gene>
<dbReference type="AlphaFoldDB" id="A0A246JDY7"/>
<keyword evidence="3" id="KW-1185">Reference proteome</keyword>
<name>A0A246JDY7_9BURK</name>
<reference evidence="2 3" key="1">
    <citation type="journal article" date="2008" name="Int. J. Syst. Evol. Microbiol.">
        <title>Description of Roseateles aquatilis sp. nov. and Roseateles terrae sp. nov., in the class Betaproteobacteria, and emended description of the genus Roseateles.</title>
        <authorList>
            <person name="Gomila M."/>
            <person name="Bowien B."/>
            <person name="Falsen E."/>
            <person name="Moore E.R."/>
            <person name="Lalucat J."/>
        </authorList>
    </citation>
    <scope>NUCLEOTIDE SEQUENCE [LARGE SCALE GENOMIC DNA]</scope>
    <source>
        <strain evidence="2 3">CCUG 48205</strain>
    </source>
</reference>
<feature type="region of interest" description="Disordered" evidence="1">
    <location>
        <begin position="40"/>
        <end position="68"/>
    </location>
</feature>
<evidence type="ECO:0000256" key="1">
    <source>
        <dbReference type="SAM" id="MobiDB-lite"/>
    </source>
</evidence>
<organism evidence="2 3">
    <name type="scientific">Roseateles aquatilis</name>
    <dbReference type="NCBI Taxonomy" id="431061"/>
    <lineage>
        <taxon>Bacteria</taxon>
        <taxon>Pseudomonadati</taxon>
        <taxon>Pseudomonadota</taxon>
        <taxon>Betaproteobacteria</taxon>
        <taxon>Burkholderiales</taxon>
        <taxon>Sphaerotilaceae</taxon>
        <taxon>Roseateles</taxon>
    </lineage>
</organism>